<dbReference type="RefSeq" id="WP_126118347.1">
    <property type="nucleotide sequence ID" value="NZ_CP101806.1"/>
</dbReference>
<dbReference type="PRINTS" id="PR00471">
    <property type="entry name" value="ACETATEKNASE"/>
</dbReference>
<dbReference type="GO" id="GO:0006083">
    <property type="term" value="P:acetate metabolic process"/>
    <property type="evidence" value="ECO:0007669"/>
    <property type="project" value="TreeGrafter"/>
</dbReference>
<comment type="cofactor">
    <cofactor evidence="6">
        <name>Mg(2+)</name>
        <dbReference type="ChEBI" id="CHEBI:18420"/>
    </cofactor>
    <cofactor evidence="6">
        <name>Mn(2+)</name>
        <dbReference type="ChEBI" id="CHEBI:29035"/>
    </cofactor>
    <text evidence="6">Mg(2+). Can also accept Mn(2+).</text>
</comment>
<evidence type="ECO:0000256" key="1">
    <source>
        <dbReference type="ARBA" id="ARBA00008748"/>
    </source>
</evidence>
<feature type="binding site" evidence="6">
    <location>
        <begin position="206"/>
        <end position="210"/>
    </location>
    <ligand>
        <name>ATP</name>
        <dbReference type="ChEBI" id="CHEBI:30616"/>
    </ligand>
</feature>
<reference evidence="8" key="2">
    <citation type="submission" date="2022-07" db="EMBL/GenBank/DDBJ databases">
        <title>Complete genome of Mycoplasma caviae type strain G122.</title>
        <authorList>
            <person name="Spergser J."/>
        </authorList>
    </citation>
    <scope>NUCLEOTIDE SEQUENCE</scope>
    <source>
        <strain evidence="8">G122</strain>
    </source>
</reference>
<proteinExistence type="inferred from homology"/>
<evidence type="ECO:0000256" key="3">
    <source>
        <dbReference type="ARBA" id="ARBA00022741"/>
    </source>
</evidence>
<keyword evidence="6" id="KW-0460">Magnesium</keyword>
<comment type="catalytic activity">
    <reaction evidence="6">
        <text>acetate + ATP = acetyl phosphate + ADP</text>
        <dbReference type="Rhea" id="RHEA:11352"/>
        <dbReference type="ChEBI" id="CHEBI:22191"/>
        <dbReference type="ChEBI" id="CHEBI:30089"/>
        <dbReference type="ChEBI" id="CHEBI:30616"/>
        <dbReference type="ChEBI" id="CHEBI:456216"/>
        <dbReference type="EC" id="2.7.2.1"/>
    </reaction>
</comment>
<keyword evidence="4 6" id="KW-0418">Kinase</keyword>
<dbReference type="OrthoDB" id="9802453at2"/>
<dbReference type="PIRSF" id="PIRSF000722">
    <property type="entry name" value="Acetate_prop_kin"/>
    <property type="match status" value="1"/>
</dbReference>
<keyword evidence="3 6" id="KW-0547">Nucleotide-binding</keyword>
<feature type="binding site" evidence="6">
    <location>
        <begin position="330"/>
        <end position="334"/>
    </location>
    <ligand>
        <name>ATP</name>
        <dbReference type="ChEBI" id="CHEBI:30616"/>
    </ligand>
</feature>
<dbReference type="InterPro" id="IPR004372">
    <property type="entry name" value="Ac/propionate_kinase"/>
</dbReference>
<evidence type="ECO:0000256" key="5">
    <source>
        <dbReference type="ARBA" id="ARBA00022840"/>
    </source>
</evidence>
<dbReference type="GO" id="GO:0005737">
    <property type="term" value="C:cytoplasm"/>
    <property type="evidence" value="ECO:0007669"/>
    <property type="project" value="UniProtKB-SubCell"/>
</dbReference>
<comment type="similarity">
    <text evidence="1 6 7">Belongs to the acetokinase family.</text>
</comment>
<dbReference type="Pfam" id="PF00871">
    <property type="entry name" value="Acetate_kinase"/>
    <property type="match status" value="1"/>
</dbReference>
<keyword evidence="5 6" id="KW-0067">ATP-binding</keyword>
<dbReference type="GO" id="GO:0000287">
    <property type="term" value="F:magnesium ion binding"/>
    <property type="evidence" value="ECO:0007669"/>
    <property type="project" value="UniProtKB-UniRule"/>
</dbReference>
<dbReference type="GO" id="GO:0005524">
    <property type="term" value="F:ATP binding"/>
    <property type="evidence" value="ECO:0007669"/>
    <property type="project" value="UniProtKB-KW"/>
</dbReference>
<feature type="active site" description="Proton donor/acceptor" evidence="6">
    <location>
        <position position="148"/>
    </location>
</feature>
<dbReference type="AlphaFoldDB" id="A0A3P8MFA3"/>
<accession>A0A3P8MFA3</accession>
<reference evidence="9 10" key="1">
    <citation type="submission" date="2018-12" db="EMBL/GenBank/DDBJ databases">
        <authorList>
            <consortium name="Pathogen Informatics"/>
        </authorList>
    </citation>
    <scope>NUCLEOTIDE SEQUENCE [LARGE SCALE GENOMIC DNA]</scope>
    <source>
        <strain evidence="9 10">NCTC10126</strain>
    </source>
</reference>
<gene>
    <name evidence="6 9" type="primary">ackA</name>
    <name evidence="9" type="ORF">NCTC10126_00622</name>
    <name evidence="8" type="ORF">NPA07_04570</name>
</gene>
<comment type="pathway">
    <text evidence="6">Metabolic intermediate biosynthesis; acetyl-CoA biosynthesis; acetyl-CoA from acetate: step 1/2.</text>
</comment>
<dbReference type="EMBL" id="UZVY01000001">
    <property type="protein sequence ID" value="VDR42123.1"/>
    <property type="molecule type" value="Genomic_DNA"/>
</dbReference>
<evidence type="ECO:0000256" key="6">
    <source>
        <dbReference type="HAMAP-Rule" id="MF_00020"/>
    </source>
</evidence>
<dbReference type="Proteomes" id="UP001058569">
    <property type="component" value="Chromosome"/>
</dbReference>
<keyword evidence="6" id="KW-0963">Cytoplasm</keyword>
<feature type="binding site" evidence="6">
    <location>
        <position position="91"/>
    </location>
    <ligand>
        <name>substrate</name>
    </ligand>
</feature>
<organism evidence="9 10">
    <name type="scientific">Mycoplasmopsis caviae</name>
    <dbReference type="NCBI Taxonomy" id="55603"/>
    <lineage>
        <taxon>Bacteria</taxon>
        <taxon>Bacillati</taxon>
        <taxon>Mycoplasmatota</taxon>
        <taxon>Mycoplasmoidales</taxon>
        <taxon>Metamycoplasmataceae</taxon>
        <taxon>Mycoplasmopsis</taxon>
    </lineage>
</organism>
<dbReference type="PANTHER" id="PTHR21060">
    <property type="entry name" value="ACETATE KINASE"/>
    <property type="match status" value="1"/>
</dbReference>
<keyword evidence="2 6" id="KW-0808">Transferase</keyword>
<protein>
    <recommendedName>
        <fullName evidence="6">Acetate kinase</fullName>
        <ecNumber evidence="6">2.7.2.1</ecNumber>
    </recommendedName>
    <alternativeName>
        <fullName evidence="6">Acetokinase</fullName>
    </alternativeName>
</protein>
<evidence type="ECO:0000256" key="2">
    <source>
        <dbReference type="ARBA" id="ARBA00022679"/>
    </source>
</evidence>
<evidence type="ECO:0000313" key="10">
    <source>
        <dbReference type="Proteomes" id="UP000280036"/>
    </source>
</evidence>
<keyword evidence="11" id="KW-1185">Reference proteome</keyword>
<feature type="binding site" evidence="6">
    <location>
        <position position="384"/>
    </location>
    <ligand>
        <name>Mg(2+)</name>
        <dbReference type="ChEBI" id="CHEBI:18420"/>
    </ligand>
</feature>
<dbReference type="GO" id="GO:0008776">
    <property type="term" value="F:acetate kinase activity"/>
    <property type="evidence" value="ECO:0007669"/>
    <property type="project" value="UniProtKB-UniRule"/>
</dbReference>
<dbReference type="Proteomes" id="UP000280036">
    <property type="component" value="Unassembled WGS sequence"/>
</dbReference>
<dbReference type="Gene3D" id="3.30.420.40">
    <property type="match status" value="2"/>
</dbReference>
<evidence type="ECO:0000256" key="4">
    <source>
        <dbReference type="ARBA" id="ARBA00022777"/>
    </source>
</evidence>
<keyword evidence="6" id="KW-0479">Metal-binding</keyword>
<comment type="subcellular location">
    <subcellularLocation>
        <location evidence="6">Cytoplasm</location>
    </subcellularLocation>
</comment>
<dbReference type="GO" id="GO:0006085">
    <property type="term" value="P:acetyl-CoA biosynthetic process"/>
    <property type="evidence" value="ECO:0007669"/>
    <property type="project" value="UniProtKB-UniRule"/>
</dbReference>
<dbReference type="EMBL" id="CP101806">
    <property type="protein sequence ID" value="UUD35051.1"/>
    <property type="molecule type" value="Genomic_DNA"/>
</dbReference>
<evidence type="ECO:0000313" key="8">
    <source>
        <dbReference type="EMBL" id="UUD35051.1"/>
    </source>
</evidence>
<feature type="site" description="Transition state stabilizer" evidence="6">
    <location>
        <position position="180"/>
    </location>
</feature>
<evidence type="ECO:0000313" key="11">
    <source>
        <dbReference type="Proteomes" id="UP001058569"/>
    </source>
</evidence>
<dbReference type="EC" id="2.7.2.1" evidence="6"/>
<dbReference type="PANTHER" id="PTHR21060:SF15">
    <property type="entry name" value="ACETATE KINASE-RELATED"/>
    <property type="match status" value="1"/>
</dbReference>
<name>A0A3P8MFA3_9BACT</name>
<dbReference type="InterPro" id="IPR043129">
    <property type="entry name" value="ATPase_NBD"/>
</dbReference>
<dbReference type="NCBIfam" id="NF005520">
    <property type="entry name" value="PRK07157.1"/>
    <property type="match status" value="1"/>
</dbReference>
<evidence type="ECO:0000256" key="7">
    <source>
        <dbReference type="RuleBase" id="RU003835"/>
    </source>
</evidence>
<dbReference type="NCBIfam" id="TIGR00016">
    <property type="entry name" value="ackA"/>
    <property type="match status" value="1"/>
</dbReference>
<dbReference type="InterPro" id="IPR000890">
    <property type="entry name" value="Aliphatic_acid_kin_short-chain"/>
</dbReference>
<dbReference type="SUPFAM" id="SSF53067">
    <property type="entry name" value="Actin-like ATPase domain"/>
    <property type="match status" value="2"/>
</dbReference>
<dbReference type="HAMAP" id="MF_00020">
    <property type="entry name" value="Acetate_kinase"/>
    <property type="match status" value="1"/>
</dbReference>
<comment type="function">
    <text evidence="6">Catalyzes the formation of acetyl phosphate from acetate and ATP. Can also catalyze the reverse reaction.</text>
</comment>
<feature type="binding site" evidence="6">
    <location>
        <begin position="281"/>
        <end position="283"/>
    </location>
    <ligand>
        <name>ATP</name>
        <dbReference type="ChEBI" id="CHEBI:30616"/>
    </ligand>
</feature>
<dbReference type="InterPro" id="IPR023865">
    <property type="entry name" value="Aliphatic_acid_kinase_CS"/>
</dbReference>
<feature type="site" description="Transition state stabilizer" evidence="6">
    <location>
        <position position="239"/>
    </location>
</feature>
<dbReference type="PROSITE" id="PS01075">
    <property type="entry name" value="ACETATE_KINASE_1"/>
    <property type="match status" value="1"/>
</dbReference>
<sequence length="397" mass="44024">MSKQKVLVINAGSSSIKLSLFDKRTLQIIANGIAERITLGEGKVTIKYNSQAFNRDVTMPNHTVAVENILDLMSQIGLIDNPEEIELIGFRVVHGGPYFTTSVKLNANEIDLIEKAKIYAPLHNPGAVQAMKAFKKVMPHAKMSVDFDTAFHTSIPDVNAIYPIPYQWSEELKIRRFGAHGISHEFITLKLQEILKKQKVNLVNLHIGNGASLCAIKDNKSIDTSMGLTPLAGIMMGSRSGDIDPSIHEFISEQLGLNIHEITEHLNKKSGLLGVSGISSDVRDITKAIEEKNKRAEFAFELYAQKIADFTALYANKIGSKLDAIVFTAGVGENTPSMRQRVIDKLHFAKIKIDDKLNNSKIGEYALISTKDSDVKVYVIRTNEELLIAKHAIELYK</sequence>
<feature type="binding site" evidence="6">
    <location>
        <position position="10"/>
    </location>
    <ligand>
        <name>Mg(2+)</name>
        <dbReference type="ChEBI" id="CHEBI:18420"/>
    </ligand>
</feature>
<dbReference type="UniPathway" id="UPA00340">
    <property type="reaction ID" value="UER00458"/>
</dbReference>
<feature type="binding site" evidence="6">
    <location>
        <position position="17"/>
    </location>
    <ligand>
        <name>ATP</name>
        <dbReference type="ChEBI" id="CHEBI:30616"/>
    </ligand>
</feature>
<comment type="subunit">
    <text evidence="6">Homodimer.</text>
</comment>
<evidence type="ECO:0000313" key="9">
    <source>
        <dbReference type="EMBL" id="VDR42123.1"/>
    </source>
</evidence>